<reference evidence="1 2" key="1">
    <citation type="submission" date="2013-11" db="EMBL/GenBank/DDBJ databases">
        <title>Complete genome sequence of Rhizobium gallicum bv. gallicum R602.</title>
        <authorList>
            <person name="Bustos P."/>
            <person name="Santamaria R.I."/>
            <person name="Lozano L."/>
            <person name="Acosta J.L."/>
            <person name="Ormeno-Orrillo E."/>
            <person name="Rogel M.A."/>
            <person name="Romero D."/>
            <person name="Cevallos M.A."/>
            <person name="Martinez-Romero E."/>
            <person name="Gonzalez V."/>
        </authorList>
    </citation>
    <scope>NUCLEOTIDE SEQUENCE [LARGE SCALE GENOMIC DNA]</scope>
    <source>
        <strain evidence="1 2">R602</strain>
    </source>
</reference>
<name>A0A0B4X337_9HYPH</name>
<sequence length="72" mass="8239">MLWWAWRDPKRATSKNVQPNVIIMTGSRATAEYGLDGRQSSAAGALSLFPHARCRLQQAHARLGLRRHRWVE</sequence>
<protein>
    <submittedName>
        <fullName evidence="1">Uncharacterized protein</fullName>
    </submittedName>
</protein>
<keyword evidence="2" id="KW-1185">Reference proteome</keyword>
<evidence type="ECO:0000313" key="1">
    <source>
        <dbReference type="EMBL" id="AJD41551.1"/>
    </source>
</evidence>
<dbReference type="AlphaFoldDB" id="A0A0B4X337"/>
<dbReference type="EMBL" id="CP006877">
    <property type="protein sequence ID" value="AJD41551.1"/>
    <property type="molecule type" value="Genomic_DNA"/>
</dbReference>
<evidence type="ECO:0000313" key="2">
    <source>
        <dbReference type="Proteomes" id="UP000031368"/>
    </source>
</evidence>
<organism evidence="1 2">
    <name type="scientific">Rhizobium gallicum bv. gallicum R602sp</name>
    <dbReference type="NCBI Taxonomy" id="1041138"/>
    <lineage>
        <taxon>Bacteria</taxon>
        <taxon>Pseudomonadati</taxon>
        <taxon>Pseudomonadota</taxon>
        <taxon>Alphaproteobacteria</taxon>
        <taxon>Hyphomicrobiales</taxon>
        <taxon>Rhizobiaceae</taxon>
        <taxon>Rhizobium/Agrobacterium group</taxon>
        <taxon>Rhizobium</taxon>
    </lineage>
</organism>
<gene>
    <name evidence="1" type="ORF">RGR602_CH02223</name>
</gene>
<dbReference type="KEGG" id="rga:RGR602_CH02223"/>
<proteinExistence type="predicted"/>
<dbReference type="Proteomes" id="UP000031368">
    <property type="component" value="Chromosome"/>
</dbReference>
<dbReference type="HOGENOM" id="CLU_2719502_0_0_5"/>
<accession>A0A0B4X337</accession>